<feature type="domain" description="HTH LytTR-type" evidence="3">
    <location>
        <begin position="144"/>
        <end position="249"/>
    </location>
</feature>
<dbReference type="AlphaFoldDB" id="A0A323T929"/>
<dbReference type="Gene3D" id="3.40.50.2300">
    <property type="match status" value="1"/>
</dbReference>
<dbReference type="InterPro" id="IPR011006">
    <property type="entry name" value="CheY-like_superfamily"/>
</dbReference>
<evidence type="ECO:0000259" key="3">
    <source>
        <dbReference type="PROSITE" id="PS50930"/>
    </source>
</evidence>
<dbReference type="InterPro" id="IPR046947">
    <property type="entry name" value="LytR-like"/>
</dbReference>
<evidence type="ECO:0000313" key="5">
    <source>
        <dbReference type="Proteomes" id="UP000248214"/>
    </source>
</evidence>
<dbReference type="Gene3D" id="2.40.50.40">
    <property type="match status" value="1"/>
</dbReference>
<organism evidence="4 5">
    <name type="scientific">Salipaludibacillus keqinensis</name>
    <dbReference type="NCBI Taxonomy" id="2045207"/>
    <lineage>
        <taxon>Bacteria</taxon>
        <taxon>Bacillati</taxon>
        <taxon>Bacillota</taxon>
        <taxon>Bacilli</taxon>
        <taxon>Bacillales</taxon>
        <taxon>Bacillaceae</taxon>
    </lineage>
</organism>
<dbReference type="Pfam" id="PF04397">
    <property type="entry name" value="LytTR"/>
    <property type="match status" value="1"/>
</dbReference>
<dbReference type="Pfam" id="PF00072">
    <property type="entry name" value="Response_reg"/>
    <property type="match status" value="1"/>
</dbReference>
<sequence length="249" mass="28765">MTQRPIRIVLIDDEPYSIDELRHLLSTYKDLDIVGDAGSAEEALAKIIELEPDAVFLDIEMGEKNGIELATSLQKLKNVPFVVFATAYPNFAVDAFRVDALDYVLKPFEEEQLLETIKRLRLAFSKQIDQSNNIPYSEDKLAKLAVQHNDTIHYLSPGNIDYIYKDGSVTKVNSVGSEYVTRYSLKEIEEKLINYSFFRTHKGYIVNLKQVEEMTPWFNGAYQLKLKNIHELIPVSRNYVKRLRDRLEL</sequence>
<dbReference type="Proteomes" id="UP000248214">
    <property type="component" value="Unassembled WGS sequence"/>
</dbReference>
<dbReference type="GO" id="GO:0000156">
    <property type="term" value="F:phosphorelay response regulator activity"/>
    <property type="evidence" value="ECO:0007669"/>
    <property type="project" value="InterPro"/>
</dbReference>
<dbReference type="InterPro" id="IPR007492">
    <property type="entry name" value="LytTR_DNA-bd_dom"/>
</dbReference>
<feature type="modified residue" description="4-aspartylphosphate" evidence="1">
    <location>
        <position position="58"/>
    </location>
</feature>
<dbReference type="SMART" id="SM00850">
    <property type="entry name" value="LytTR"/>
    <property type="match status" value="1"/>
</dbReference>
<dbReference type="InterPro" id="IPR001789">
    <property type="entry name" value="Sig_transdc_resp-reg_receiver"/>
</dbReference>
<evidence type="ECO:0000256" key="1">
    <source>
        <dbReference type="PROSITE-ProRule" id="PRU00169"/>
    </source>
</evidence>
<keyword evidence="4" id="KW-0238">DNA-binding</keyword>
<feature type="domain" description="Response regulatory" evidence="2">
    <location>
        <begin position="7"/>
        <end position="121"/>
    </location>
</feature>
<reference evidence="4 5" key="1">
    <citation type="submission" date="2017-10" db="EMBL/GenBank/DDBJ databases">
        <title>Bacillus sp. nov., a halophilic bacterium isolated from a Keqin Lake.</title>
        <authorList>
            <person name="Wang H."/>
        </authorList>
    </citation>
    <scope>NUCLEOTIDE SEQUENCE [LARGE SCALE GENOMIC DNA]</scope>
    <source>
        <strain evidence="4 5">KQ-12</strain>
    </source>
</reference>
<gene>
    <name evidence="4" type="ORF">CR194_18785</name>
</gene>
<protein>
    <submittedName>
        <fullName evidence="4">DNA-binding response regulator</fullName>
    </submittedName>
</protein>
<name>A0A323T929_9BACI</name>
<accession>A0A323T929</accession>
<dbReference type="SUPFAM" id="SSF52172">
    <property type="entry name" value="CheY-like"/>
    <property type="match status" value="1"/>
</dbReference>
<dbReference type="PROSITE" id="PS50110">
    <property type="entry name" value="RESPONSE_REGULATORY"/>
    <property type="match status" value="1"/>
</dbReference>
<dbReference type="GO" id="GO:0003677">
    <property type="term" value="F:DNA binding"/>
    <property type="evidence" value="ECO:0007669"/>
    <property type="project" value="UniProtKB-KW"/>
</dbReference>
<keyword evidence="1" id="KW-0597">Phosphoprotein</keyword>
<evidence type="ECO:0000259" key="2">
    <source>
        <dbReference type="PROSITE" id="PS50110"/>
    </source>
</evidence>
<dbReference type="OrthoDB" id="9809318at2"/>
<dbReference type="Gene3D" id="2.20.25.10">
    <property type="match status" value="1"/>
</dbReference>
<comment type="caution">
    <text evidence="4">The sequence shown here is derived from an EMBL/GenBank/DDBJ whole genome shotgun (WGS) entry which is preliminary data.</text>
</comment>
<proteinExistence type="predicted"/>
<evidence type="ECO:0000313" key="4">
    <source>
        <dbReference type="EMBL" id="PYZ91676.1"/>
    </source>
</evidence>
<keyword evidence="5" id="KW-1185">Reference proteome</keyword>
<dbReference type="PROSITE" id="PS50930">
    <property type="entry name" value="HTH_LYTTR"/>
    <property type="match status" value="1"/>
</dbReference>
<dbReference type="EMBL" id="PDOD01000006">
    <property type="protein sequence ID" value="PYZ91676.1"/>
    <property type="molecule type" value="Genomic_DNA"/>
</dbReference>
<dbReference type="PANTHER" id="PTHR37299">
    <property type="entry name" value="TRANSCRIPTIONAL REGULATOR-RELATED"/>
    <property type="match status" value="1"/>
</dbReference>
<dbReference type="PANTHER" id="PTHR37299:SF1">
    <property type="entry name" value="STAGE 0 SPORULATION PROTEIN A HOMOLOG"/>
    <property type="match status" value="1"/>
</dbReference>
<dbReference type="SMART" id="SM00448">
    <property type="entry name" value="REC"/>
    <property type="match status" value="1"/>
</dbReference>
<dbReference type="RefSeq" id="WP_110611952.1">
    <property type="nucleotide sequence ID" value="NZ_PDOD01000006.1"/>
</dbReference>